<proteinExistence type="predicted"/>
<sequence length="596" mass="68029">MKLKHLAWALFALAACKQKPAMPDKQLNDLFDKYWETRSRLYPLDATAQGDNRYNNLLPNDQTAVFRDSLKSFYQESLDKVNEYNREELNENDRISFDIFKYTMEMKLKGLSLGLTDQGDGPQTSYMIPFQQFWGLPLTMGQLGSGEGSQPFKTVKDYENWLERVKAFSLWTDSAIVNFRKGMAGGVVLPRALVEKMIPQMEAMVVTDPAKSLFYGPINKLPKEISAADKARLTEAYRQSILTELVPSYKQLADFLKTEYLVKSRPTTGQSAQPNGAEIYAYLVKYWTTTDKTPETIYQTGLAEVKRIRREMEKVKTTVGYQGDLQSFFASIRNDRKLMPYKTPEEVLDAFRAIHKTMEPSLKKMYSRVPKSPFEIRQTEAFRAASASAEYMPGAPDGSRPGIFYVPILDAAKFNITSGMESLFLHEAIPGHHYQISLQQENTGLPRFRRFSWYGAYGEGYALYCESLGRELGLYTNPYQYLGALGDEMHRAIRLVVDVGMHTKNMTREEAIKYMTDNEAIDEAGATAEIERYMAIPGQALSYKIGALKIRELRAKYEKELGPKFKIAAFHDELLKDGCMPLAIVERKMDDWAKKQ</sequence>
<reference evidence="1 2" key="1">
    <citation type="submission" date="2019-11" db="EMBL/GenBank/DDBJ databases">
        <title>Pedobacter sp. HMF7056 Genome sequencing and assembly.</title>
        <authorList>
            <person name="Kang H."/>
            <person name="Kim H."/>
            <person name="Joh K."/>
        </authorList>
    </citation>
    <scope>NUCLEOTIDE SEQUENCE [LARGE SCALE GENOMIC DNA]</scope>
    <source>
        <strain evidence="1 2">HMF7056</strain>
    </source>
</reference>
<keyword evidence="2" id="KW-1185">Reference proteome</keyword>
<comment type="caution">
    <text evidence="1">The sequence shown here is derived from an EMBL/GenBank/DDBJ whole genome shotgun (WGS) entry which is preliminary data.</text>
</comment>
<organism evidence="1 2">
    <name type="scientific">Hufsiella ginkgonis</name>
    <dbReference type="NCBI Taxonomy" id="2695274"/>
    <lineage>
        <taxon>Bacteria</taxon>
        <taxon>Pseudomonadati</taxon>
        <taxon>Bacteroidota</taxon>
        <taxon>Sphingobacteriia</taxon>
        <taxon>Sphingobacteriales</taxon>
        <taxon>Sphingobacteriaceae</taxon>
        <taxon>Hufsiella</taxon>
    </lineage>
</organism>
<dbReference type="PANTHER" id="PTHR33361">
    <property type="entry name" value="GLR0591 PROTEIN"/>
    <property type="match status" value="1"/>
</dbReference>
<protein>
    <submittedName>
        <fullName evidence="1">DUF885 family protein</fullName>
    </submittedName>
</protein>
<dbReference type="RefSeq" id="WP_160905659.1">
    <property type="nucleotide sequence ID" value="NZ_WVHS01000001.1"/>
</dbReference>
<gene>
    <name evidence="1" type="ORF">GS398_05295</name>
</gene>
<dbReference type="PROSITE" id="PS51257">
    <property type="entry name" value="PROKAR_LIPOPROTEIN"/>
    <property type="match status" value="1"/>
</dbReference>
<dbReference type="Pfam" id="PF05960">
    <property type="entry name" value="DUF885"/>
    <property type="match status" value="1"/>
</dbReference>
<dbReference type="PANTHER" id="PTHR33361:SF16">
    <property type="entry name" value="DUF885 DOMAIN-CONTAINING PROTEIN"/>
    <property type="match status" value="1"/>
</dbReference>
<dbReference type="Proteomes" id="UP000451233">
    <property type="component" value="Unassembled WGS sequence"/>
</dbReference>
<dbReference type="AlphaFoldDB" id="A0A7K1XUL3"/>
<evidence type="ECO:0000313" key="2">
    <source>
        <dbReference type="Proteomes" id="UP000451233"/>
    </source>
</evidence>
<dbReference type="EMBL" id="WVHS01000001">
    <property type="protein sequence ID" value="MXV14705.1"/>
    <property type="molecule type" value="Genomic_DNA"/>
</dbReference>
<evidence type="ECO:0000313" key="1">
    <source>
        <dbReference type="EMBL" id="MXV14705.1"/>
    </source>
</evidence>
<dbReference type="InterPro" id="IPR010281">
    <property type="entry name" value="DUF885"/>
</dbReference>
<name>A0A7K1XUL3_9SPHI</name>
<accession>A0A7K1XUL3</accession>